<dbReference type="GO" id="GO:0016787">
    <property type="term" value="F:hydrolase activity"/>
    <property type="evidence" value="ECO:0007669"/>
    <property type="project" value="UniProtKB-KW"/>
</dbReference>
<keyword evidence="7" id="KW-0862">Zinc</keyword>
<dbReference type="Gene3D" id="6.20.50.20">
    <property type="match status" value="1"/>
</dbReference>
<keyword evidence="1" id="KW-0963">Cytoplasm</keyword>
<dbReference type="PIRSF" id="PIRSF004878">
    <property type="entry name" value="RNase_P_4"/>
    <property type="match status" value="1"/>
</dbReference>
<sequence>MSKGVREAKRKIALERMHILVNNAISNARSNPNLAQRQAKLARRISTHHRIRMPYELRINFCKKCKNFIALGVNSRIRIGRTSLKSIRITCNFCEHTYRKVIAQ</sequence>
<dbReference type="AlphaFoldDB" id="A0A381UC20"/>
<evidence type="ECO:0000313" key="8">
    <source>
        <dbReference type="EMBL" id="SVA25766.1"/>
    </source>
</evidence>
<accession>A0A381UC20</accession>
<dbReference type="GO" id="GO:0046872">
    <property type="term" value="F:metal ion binding"/>
    <property type="evidence" value="ECO:0007669"/>
    <property type="project" value="UniProtKB-KW"/>
</dbReference>
<dbReference type="InterPro" id="IPR016432">
    <property type="entry name" value="RNP4"/>
</dbReference>
<evidence type="ECO:0000256" key="3">
    <source>
        <dbReference type="ARBA" id="ARBA00022722"/>
    </source>
</evidence>
<dbReference type="InterPro" id="IPR007175">
    <property type="entry name" value="Rpr2/Snm1/Rpp21"/>
</dbReference>
<proteinExistence type="inferred from homology"/>
<organism evidence="8">
    <name type="scientific">marine metagenome</name>
    <dbReference type="NCBI Taxonomy" id="408172"/>
    <lineage>
        <taxon>unclassified sequences</taxon>
        <taxon>metagenomes</taxon>
        <taxon>ecological metagenomes</taxon>
    </lineage>
</organism>
<evidence type="ECO:0000256" key="7">
    <source>
        <dbReference type="ARBA" id="ARBA00022833"/>
    </source>
</evidence>
<keyword evidence="6" id="KW-0378">Hydrolase</keyword>
<evidence type="ECO:0000256" key="4">
    <source>
        <dbReference type="ARBA" id="ARBA00022723"/>
    </source>
</evidence>
<dbReference type="GO" id="GO:0030677">
    <property type="term" value="C:ribonuclease P complex"/>
    <property type="evidence" value="ECO:0007669"/>
    <property type="project" value="InterPro"/>
</dbReference>
<evidence type="ECO:0000256" key="1">
    <source>
        <dbReference type="ARBA" id="ARBA00022490"/>
    </source>
</evidence>
<keyword evidence="5" id="KW-0255">Endonuclease</keyword>
<evidence type="ECO:0000256" key="6">
    <source>
        <dbReference type="ARBA" id="ARBA00022801"/>
    </source>
</evidence>
<gene>
    <name evidence="8" type="ORF">METZ01_LOCUS78620</name>
</gene>
<dbReference type="GO" id="GO:0001682">
    <property type="term" value="P:tRNA 5'-leader removal"/>
    <property type="evidence" value="ECO:0007669"/>
    <property type="project" value="InterPro"/>
</dbReference>
<keyword evidence="3" id="KW-0540">Nuclease</keyword>
<evidence type="ECO:0000256" key="5">
    <source>
        <dbReference type="ARBA" id="ARBA00022759"/>
    </source>
</evidence>
<keyword evidence="4" id="KW-0479">Metal-binding</keyword>
<dbReference type="GO" id="GO:0004519">
    <property type="term" value="F:endonuclease activity"/>
    <property type="evidence" value="ECO:0007669"/>
    <property type="project" value="UniProtKB-KW"/>
</dbReference>
<name>A0A381UC20_9ZZZZ</name>
<keyword evidence="2" id="KW-0819">tRNA processing</keyword>
<dbReference type="PANTHER" id="PTHR14742">
    <property type="entry name" value="RIBONUCLEASE P SUBUNIT P21"/>
    <property type="match status" value="1"/>
</dbReference>
<reference evidence="8" key="1">
    <citation type="submission" date="2018-05" db="EMBL/GenBank/DDBJ databases">
        <authorList>
            <person name="Lanie J.A."/>
            <person name="Ng W.-L."/>
            <person name="Kazmierczak K.M."/>
            <person name="Andrzejewski T.M."/>
            <person name="Davidsen T.M."/>
            <person name="Wayne K.J."/>
            <person name="Tettelin H."/>
            <person name="Glass J.I."/>
            <person name="Rusch D."/>
            <person name="Podicherti R."/>
            <person name="Tsui H.-C.T."/>
            <person name="Winkler M.E."/>
        </authorList>
    </citation>
    <scope>NUCLEOTIDE SEQUENCE</scope>
</reference>
<protein>
    <submittedName>
        <fullName evidence="8">Uncharacterized protein</fullName>
    </submittedName>
</protein>
<evidence type="ECO:0000256" key="2">
    <source>
        <dbReference type="ARBA" id="ARBA00022694"/>
    </source>
</evidence>
<dbReference type="PANTHER" id="PTHR14742:SF0">
    <property type="entry name" value="RIBONUCLEASE P PROTEIN SUBUNIT P21"/>
    <property type="match status" value="1"/>
</dbReference>
<dbReference type="Pfam" id="PF04032">
    <property type="entry name" value="Rpr2"/>
    <property type="match status" value="1"/>
</dbReference>
<dbReference type="HAMAP" id="MF_00757">
    <property type="entry name" value="RNase_P_4"/>
    <property type="match status" value="1"/>
</dbReference>
<dbReference type="Gene3D" id="1.20.5.420">
    <property type="entry name" value="Immunoglobulin FC, subunit C"/>
    <property type="match status" value="1"/>
</dbReference>
<dbReference type="EMBL" id="UINC01006147">
    <property type="protein sequence ID" value="SVA25766.1"/>
    <property type="molecule type" value="Genomic_DNA"/>
</dbReference>